<feature type="region of interest" description="Disordered" evidence="1">
    <location>
        <begin position="257"/>
        <end position="299"/>
    </location>
</feature>
<dbReference type="AlphaFoldDB" id="A0A0X3PEN7"/>
<dbReference type="EMBL" id="GEEE01014858">
    <property type="protein sequence ID" value="JAP48367.1"/>
    <property type="molecule type" value="Transcribed_RNA"/>
</dbReference>
<gene>
    <name evidence="3" type="ORF">TR153131</name>
</gene>
<proteinExistence type="predicted"/>
<evidence type="ECO:0000256" key="1">
    <source>
        <dbReference type="SAM" id="MobiDB-lite"/>
    </source>
</evidence>
<name>A0A0X3PEN7_SCHSO</name>
<organism evidence="3">
    <name type="scientific">Schistocephalus solidus</name>
    <name type="common">Tapeworm</name>
    <dbReference type="NCBI Taxonomy" id="70667"/>
    <lineage>
        <taxon>Eukaryota</taxon>
        <taxon>Metazoa</taxon>
        <taxon>Spiralia</taxon>
        <taxon>Lophotrochozoa</taxon>
        <taxon>Platyhelminthes</taxon>
        <taxon>Cestoda</taxon>
        <taxon>Eucestoda</taxon>
        <taxon>Diphyllobothriidea</taxon>
        <taxon>Diphyllobothriidae</taxon>
        <taxon>Schistocephalus</taxon>
    </lineage>
</organism>
<keyword evidence="2" id="KW-0732">Signal</keyword>
<evidence type="ECO:0000256" key="2">
    <source>
        <dbReference type="SAM" id="SignalP"/>
    </source>
</evidence>
<accession>A0A0X3PEN7</accession>
<feature type="compositionally biased region" description="Basic and acidic residues" evidence="1">
    <location>
        <begin position="257"/>
        <end position="283"/>
    </location>
</feature>
<reference evidence="3" key="1">
    <citation type="submission" date="2016-01" db="EMBL/GenBank/DDBJ databases">
        <title>Reference transcriptome for the parasite Schistocephalus solidus: insights into the molecular evolution of parasitism.</title>
        <authorList>
            <person name="Hebert F.O."/>
            <person name="Grambauer S."/>
            <person name="Barber I."/>
            <person name="Landry C.R."/>
            <person name="Aubin-Horth N."/>
        </authorList>
    </citation>
    <scope>NUCLEOTIDE SEQUENCE</scope>
</reference>
<feature type="chain" id="PRO_5007051074" evidence="2">
    <location>
        <begin position="25"/>
        <end position="371"/>
    </location>
</feature>
<feature type="signal peptide" evidence="2">
    <location>
        <begin position="1"/>
        <end position="24"/>
    </location>
</feature>
<protein>
    <submittedName>
        <fullName evidence="3">Uncharacterized protein</fullName>
    </submittedName>
</protein>
<sequence>MIRAASGCLVLSLALTAFIDQVKAVGICEYDKRTYVKQEGPVHFKLVRSGKYKNGYFGENPFYSMVLSQDVCYFGEVAFRCVYADDGDILGTEIAVPDVTDVDAIFIDSTFPVTAHRIEKYVLNTVFQNRFIVEEDMRLTQCPDYKQTTLVWKFPGTVASRTTFECFRDYTMLCRGTTTGNENGKCVVKVEGENLIHTRVVTPNDNSIDFFYCRLDPATPRYVLTYNVDWRAAADIPAGGIPTDQKGAEMLPIKVTEKTESAPEDQAIKEPTEKQSATEEHAIKNTTENDSEDLAMQDKTEKDSAAEVLLINEPIRRRSVMGLGKFEPDTNTTSVDEEQQEIITETSTSFGRLLTEPGLTLMLLLYTVLAN</sequence>
<evidence type="ECO:0000313" key="3">
    <source>
        <dbReference type="EMBL" id="JAP48367.1"/>
    </source>
</evidence>